<accession>A0A7X2NFF7</accession>
<dbReference type="GO" id="GO:0034628">
    <property type="term" value="P:'de novo' NAD+ biosynthetic process from L-aspartate"/>
    <property type="evidence" value="ECO:0007669"/>
    <property type="project" value="TreeGrafter"/>
</dbReference>
<keyword evidence="7" id="KW-0662">Pyridine nucleotide biosynthesis</keyword>
<evidence type="ECO:0000256" key="4">
    <source>
        <dbReference type="ARBA" id="ARBA00012173"/>
    </source>
</evidence>
<sequence length="448" mass="50616">MKKTDILIVGSGCSGLYAALNLPDDQQITVISKSDLESNDSFLAQGGICMLRDDDDYDSYFEDTLKAGHYENDKKSVEIMIRSSQDVIRDLIDIGVDFARDENGQFLFTREGAHSHHRILFHEDITGKEITRHLLAAAKAKPNITFHEYTTLIDIIETNNICYGGVVQKADGHIDIIQAKTTILATGGVGGLFQHSTNYRHLTGDSLAIALRHHINLKNIDYIQIHPTTFYDPDTTKRSFLISESVRGEGAKLYGKDMQRFVYELLPRDVLSKAIYKKMEEDHTQHIWEDLQTIPKKELESHFPNILKHCEEKGYNPETECIPIVPAQHYFMGGIAVNYESKTSMANLYAVGETACNGVHGKNRLASNSLLESLVFAKRAARDIERNGPVLPDDETLDALIQAVPLDRYTNVKQIEKNYHQLVKNAIQAQRDERGDRDAHETFAFNHQ</sequence>
<dbReference type="Proteomes" id="UP000461754">
    <property type="component" value="Unassembled WGS sequence"/>
</dbReference>
<dbReference type="SUPFAM" id="SSF56425">
    <property type="entry name" value="Succinate dehydrogenase/fumarate reductase flavoprotein, catalytic domain"/>
    <property type="match status" value="1"/>
</dbReference>
<evidence type="ECO:0000259" key="12">
    <source>
        <dbReference type="Pfam" id="PF00890"/>
    </source>
</evidence>
<gene>
    <name evidence="13" type="ORF">FYJ52_04295</name>
</gene>
<evidence type="ECO:0000256" key="2">
    <source>
        <dbReference type="ARBA" id="ARBA00004950"/>
    </source>
</evidence>
<reference evidence="13 14" key="1">
    <citation type="submission" date="2019-08" db="EMBL/GenBank/DDBJ databases">
        <title>In-depth cultivation of the pig gut microbiome towards novel bacterial diversity and tailored functional studies.</title>
        <authorList>
            <person name="Wylensek D."/>
            <person name="Hitch T.C.A."/>
            <person name="Clavel T."/>
        </authorList>
    </citation>
    <scope>NUCLEOTIDE SEQUENCE [LARGE SCALE GENOMIC DNA]</scope>
    <source>
        <strain evidence="13 14">RF-744-FAT-4</strain>
    </source>
</reference>
<organism evidence="13 14">
    <name type="scientific">Pseudoramibacter porci</name>
    <dbReference type="NCBI Taxonomy" id="2606631"/>
    <lineage>
        <taxon>Bacteria</taxon>
        <taxon>Bacillati</taxon>
        <taxon>Bacillota</taxon>
        <taxon>Clostridia</taxon>
        <taxon>Eubacteriales</taxon>
        <taxon>Eubacteriaceae</taxon>
        <taxon>Pseudoramibacter</taxon>
    </lineage>
</organism>
<comment type="similarity">
    <text evidence="3">Belongs to the FAD-dependent oxidoreductase 2 family. NadB subfamily.</text>
</comment>
<comment type="cofactor">
    <cofactor evidence="1">
        <name>FAD</name>
        <dbReference type="ChEBI" id="CHEBI:57692"/>
    </cofactor>
</comment>
<dbReference type="PANTHER" id="PTHR42716:SF2">
    <property type="entry name" value="L-ASPARTATE OXIDASE, CHLOROPLASTIC"/>
    <property type="match status" value="1"/>
</dbReference>
<comment type="caution">
    <text evidence="13">The sequence shown here is derived from an EMBL/GenBank/DDBJ whole genome shotgun (WGS) entry which is preliminary data.</text>
</comment>
<dbReference type="InterPro" id="IPR005288">
    <property type="entry name" value="NadB"/>
</dbReference>
<dbReference type="Pfam" id="PF00890">
    <property type="entry name" value="FAD_binding_2"/>
    <property type="match status" value="1"/>
</dbReference>
<evidence type="ECO:0000256" key="11">
    <source>
        <dbReference type="ARBA" id="ARBA00048305"/>
    </source>
</evidence>
<evidence type="ECO:0000256" key="10">
    <source>
        <dbReference type="ARBA" id="ARBA00030386"/>
    </source>
</evidence>
<keyword evidence="9 13" id="KW-0560">Oxidoreductase</keyword>
<evidence type="ECO:0000256" key="1">
    <source>
        <dbReference type="ARBA" id="ARBA00001974"/>
    </source>
</evidence>
<evidence type="ECO:0000313" key="13">
    <source>
        <dbReference type="EMBL" id="MSS19624.1"/>
    </source>
</evidence>
<evidence type="ECO:0000256" key="8">
    <source>
        <dbReference type="ARBA" id="ARBA00022827"/>
    </source>
</evidence>
<comment type="pathway">
    <text evidence="2">Cofactor biosynthesis; NAD(+) biosynthesis; iminoaspartate from L-aspartate (oxidase route): step 1/1.</text>
</comment>
<comment type="catalytic activity">
    <reaction evidence="11">
        <text>L-aspartate + O2 = iminosuccinate + H2O2</text>
        <dbReference type="Rhea" id="RHEA:25876"/>
        <dbReference type="ChEBI" id="CHEBI:15379"/>
        <dbReference type="ChEBI" id="CHEBI:16240"/>
        <dbReference type="ChEBI" id="CHEBI:29991"/>
        <dbReference type="ChEBI" id="CHEBI:77875"/>
        <dbReference type="EC" id="1.4.3.16"/>
    </reaction>
    <physiologicalReaction direction="left-to-right" evidence="11">
        <dbReference type="Rhea" id="RHEA:25877"/>
    </physiologicalReaction>
</comment>
<dbReference type="AlphaFoldDB" id="A0A7X2NFF7"/>
<dbReference type="NCBIfam" id="NF004820">
    <property type="entry name" value="PRK06175.1"/>
    <property type="match status" value="1"/>
</dbReference>
<dbReference type="InterPro" id="IPR003953">
    <property type="entry name" value="FAD-dep_OxRdtase_2_FAD-bd"/>
</dbReference>
<dbReference type="PANTHER" id="PTHR42716">
    <property type="entry name" value="L-ASPARTATE OXIDASE"/>
    <property type="match status" value="1"/>
</dbReference>
<dbReference type="Gene3D" id="3.90.700.10">
    <property type="entry name" value="Succinate dehydrogenase/fumarate reductase flavoprotein, catalytic domain"/>
    <property type="match status" value="1"/>
</dbReference>
<dbReference type="EC" id="1.4.3.16" evidence="4"/>
<dbReference type="PRINTS" id="PR00368">
    <property type="entry name" value="FADPNR"/>
</dbReference>
<dbReference type="EMBL" id="VUMO01000004">
    <property type="protein sequence ID" value="MSS19624.1"/>
    <property type="molecule type" value="Genomic_DNA"/>
</dbReference>
<name>A0A7X2NFF7_9FIRM</name>
<keyword evidence="6" id="KW-0285">Flavoprotein</keyword>
<feature type="domain" description="FAD-dependent oxidoreductase 2 FAD-binding" evidence="12">
    <location>
        <begin position="5"/>
        <end position="370"/>
    </location>
</feature>
<evidence type="ECO:0000313" key="14">
    <source>
        <dbReference type="Proteomes" id="UP000461754"/>
    </source>
</evidence>
<dbReference type="Gene3D" id="3.50.50.60">
    <property type="entry name" value="FAD/NAD(P)-binding domain"/>
    <property type="match status" value="1"/>
</dbReference>
<evidence type="ECO:0000256" key="7">
    <source>
        <dbReference type="ARBA" id="ARBA00022642"/>
    </source>
</evidence>
<keyword evidence="14" id="KW-1185">Reference proteome</keyword>
<proteinExistence type="inferred from homology"/>
<dbReference type="InterPro" id="IPR027477">
    <property type="entry name" value="Succ_DH/fumarate_Rdtase_cat_sf"/>
</dbReference>
<dbReference type="RefSeq" id="WP_154576034.1">
    <property type="nucleotide sequence ID" value="NZ_VUMO01000004.1"/>
</dbReference>
<dbReference type="UniPathway" id="UPA00253">
    <property type="reaction ID" value="UER00326"/>
</dbReference>
<dbReference type="InterPro" id="IPR036188">
    <property type="entry name" value="FAD/NAD-bd_sf"/>
</dbReference>
<keyword evidence="8" id="KW-0274">FAD</keyword>
<evidence type="ECO:0000256" key="9">
    <source>
        <dbReference type="ARBA" id="ARBA00023002"/>
    </source>
</evidence>
<dbReference type="SUPFAM" id="SSF51905">
    <property type="entry name" value="FAD/NAD(P)-binding domain"/>
    <property type="match status" value="1"/>
</dbReference>
<dbReference type="GO" id="GO:0008734">
    <property type="term" value="F:L-aspartate oxidase activity"/>
    <property type="evidence" value="ECO:0007669"/>
    <property type="project" value="UniProtKB-EC"/>
</dbReference>
<evidence type="ECO:0000256" key="6">
    <source>
        <dbReference type="ARBA" id="ARBA00022630"/>
    </source>
</evidence>
<evidence type="ECO:0000256" key="3">
    <source>
        <dbReference type="ARBA" id="ARBA00008562"/>
    </source>
</evidence>
<evidence type="ECO:0000256" key="5">
    <source>
        <dbReference type="ARBA" id="ARBA00021901"/>
    </source>
</evidence>
<protein>
    <recommendedName>
        <fullName evidence="5">L-aspartate oxidase</fullName>
        <ecNumber evidence="4">1.4.3.16</ecNumber>
    </recommendedName>
    <alternativeName>
        <fullName evidence="10">Quinolinate synthase B</fullName>
    </alternativeName>
</protein>
<dbReference type="GO" id="GO:0033765">
    <property type="term" value="F:steroid dehydrogenase activity, acting on the CH-CH group of donors"/>
    <property type="evidence" value="ECO:0007669"/>
    <property type="project" value="UniProtKB-ARBA"/>
</dbReference>